<evidence type="ECO:0000256" key="3">
    <source>
        <dbReference type="ARBA" id="ARBA00023163"/>
    </source>
</evidence>
<dbReference type="PANTHER" id="PTHR43537">
    <property type="entry name" value="TRANSCRIPTIONAL REGULATOR, GNTR FAMILY"/>
    <property type="match status" value="1"/>
</dbReference>
<keyword evidence="1" id="KW-0805">Transcription regulation</keyword>
<feature type="domain" description="HTH gntR-type" evidence="4">
    <location>
        <begin position="9"/>
        <end position="77"/>
    </location>
</feature>
<dbReference type="Pfam" id="PF00392">
    <property type="entry name" value="GntR"/>
    <property type="match status" value="1"/>
</dbReference>
<sequence length="251" mass="27291">MREPTSTIPARKIDIVQDIQWKILSGDWGPGAQLPSERELSAEYAVSRPVIREALSGLVELGFIEIHPGRGSFVREVRVDDLSNSLTRAATLSKTTARDLVVARVGLECSAVEAAAQRDDTDIEALKASLRAHSAATGVQSLALTDLAFHEAVVRSSANPVLVLMFGAIRNQVFALMLRSHSDTSVHQLGEPYHEKIVQAIAERNPQRASDLMREHLELALNLYGSDLDRPIADVVEARGLQTSATLLPSS</sequence>
<dbReference type="SUPFAM" id="SSF48008">
    <property type="entry name" value="GntR ligand-binding domain-like"/>
    <property type="match status" value="1"/>
</dbReference>
<evidence type="ECO:0000256" key="2">
    <source>
        <dbReference type="ARBA" id="ARBA00023125"/>
    </source>
</evidence>
<dbReference type="InterPro" id="IPR011711">
    <property type="entry name" value="GntR_C"/>
</dbReference>
<dbReference type="InterPro" id="IPR036390">
    <property type="entry name" value="WH_DNA-bd_sf"/>
</dbReference>
<dbReference type="Gene3D" id="1.20.120.530">
    <property type="entry name" value="GntR ligand-binding domain-like"/>
    <property type="match status" value="1"/>
</dbReference>
<dbReference type="GO" id="GO:0003677">
    <property type="term" value="F:DNA binding"/>
    <property type="evidence" value="ECO:0007669"/>
    <property type="project" value="UniProtKB-KW"/>
</dbReference>
<evidence type="ECO:0000256" key="1">
    <source>
        <dbReference type="ARBA" id="ARBA00023015"/>
    </source>
</evidence>
<evidence type="ECO:0000313" key="6">
    <source>
        <dbReference type="EMBL" id="CAB4642105.1"/>
    </source>
</evidence>
<dbReference type="PROSITE" id="PS50949">
    <property type="entry name" value="HTH_GNTR"/>
    <property type="match status" value="1"/>
</dbReference>
<dbReference type="AlphaFoldDB" id="A0A6J6K160"/>
<dbReference type="EMBL" id="CAEZTM010000012">
    <property type="protein sequence ID" value="CAB4565710.1"/>
    <property type="molecule type" value="Genomic_DNA"/>
</dbReference>
<name>A0A6J6K160_9ZZZZ</name>
<keyword evidence="2" id="KW-0238">DNA-binding</keyword>
<proteinExistence type="predicted"/>
<dbReference type="EMBL" id="CAEZVY010000059">
    <property type="protein sequence ID" value="CAB4642105.1"/>
    <property type="molecule type" value="Genomic_DNA"/>
</dbReference>
<dbReference type="SUPFAM" id="SSF46785">
    <property type="entry name" value="Winged helix' DNA-binding domain"/>
    <property type="match status" value="1"/>
</dbReference>
<dbReference type="InterPro" id="IPR000524">
    <property type="entry name" value="Tscrpt_reg_HTH_GntR"/>
</dbReference>
<dbReference type="PRINTS" id="PR00035">
    <property type="entry name" value="HTHGNTR"/>
</dbReference>
<keyword evidence="3" id="KW-0804">Transcription</keyword>
<dbReference type="InterPro" id="IPR036388">
    <property type="entry name" value="WH-like_DNA-bd_sf"/>
</dbReference>
<dbReference type="SMART" id="SM00895">
    <property type="entry name" value="FCD"/>
    <property type="match status" value="1"/>
</dbReference>
<dbReference type="CDD" id="cd07377">
    <property type="entry name" value="WHTH_GntR"/>
    <property type="match status" value="1"/>
</dbReference>
<dbReference type="Pfam" id="PF07729">
    <property type="entry name" value="FCD"/>
    <property type="match status" value="1"/>
</dbReference>
<evidence type="ECO:0000313" key="5">
    <source>
        <dbReference type="EMBL" id="CAB4565710.1"/>
    </source>
</evidence>
<gene>
    <name evidence="5" type="ORF">UFOPK1684_00407</name>
    <name evidence="6" type="ORF">UFOPK2158_00685</name>
</gene>
<dbReference type="Gene3D" id="1.10.10.10">
    <property type="entry name" value="Winged helix-like DNA-binding domain superfamily/Winged helix DNA-binding domain"/>
    <property type="match status" value="1"/>
</dbReference>
<dbReference type="InterPro" id="IPR008920">
    <property type="entry name" value="TF_FadR/GntR_C"/>
</dbReference>
<organism evidence="6">
    <name type="scientific">freshwater metagenome</name>
    <dbReference type="NCBI Taxonomy" id="449393"/>
    <lineage>
        <taxon>unclassified sequences</taxon>
        <taxon>metagenomes</taxon>
        <taxon>ecological metagenomes</taxon>
    </lineage>
</organism>
<protein>
    <submittedName>
        <fullName evidence="6">Unannotated protein</fullName>
    </submittedName>
</protein>
<evidence type="ECO:0000259" key="4">
    <source>
        <dbReference type="PROSITE" id="PS50949"/>
    </source>
</evidence>
<dbReference type="SMART" id="SM00345">
    <property type="entry name" value="HTH_GNTR"/>
    <property type="match status" value="1"/>
</dbReference>
<dbReference type="GO" id="GO:0003700">
    <property type="term" value="F:DNA-binding transcription factor activity"/>
    <property type="evidence" value="ECO:0007669"/>
    <property type="project" value="InterPro"/>
</dbReference>
<reference evidence="6" key="1">
    <citation type="submission" date="2020-05" db="EMBL/GenBank/DDBJ databases">
        <authorList>
            <person name="Chiriac C."/>
            <person name="Salcher M."/>
            <person name="Ghai R."/>
            <person name="Kavagutti S V."/>
        </authorList>
    </citation>
    <scope>NUCLEOTIDE SEQUENCE</scope>
</reference>
<dbReference type="PANTHER" id="PTHR43537:SF5">
    <property type="entry name" value="UXU OPERON TRANSCRIPTIONAL REGULATOR"/>
    <property type="match status" value="1"/>
</dbReference>
<accession>A0A6J6K160</accession>